<evidence type="ECO:0000313" key="2">
    <source>
        <dbReference type="EMBL" id="KAK9703893.1"/>
    </source>
</evidence>
<keyword evidence="1" id="KW-1133">Transmembrane helix</keyword>
<name>A0AAW1JJ33_POPJA</name>
<keyword evidence="1" id="KW-0472">Membrane</keyword>
<dbReference type="EMBL" id="JASPKY010000361">
    <property type="protein sequence ID" value="KAK9703893.1"/>
    <property type="molecule type" value="Genomic_DNA"/>
</dbReference>
<dbReference type="SUPFAM" id="SSF161070">
    <property type="entry name" value="SNF-like"/>
    <property type="match status" value="1"/>
</dbReference>
<feature type="transmembrane region" description="Helical" evidence="1">
    <location>
        <begin position="114"/>
        <end position="135"/>
    </location>
</feature>
<reference evidence="2 3" key="1">
    <citation type="journal article" date="2024" name="BMC Genomics">
        <title>De novo assembly and annotation of Popillia japonica's genome with initial clues to its potential as an invasive pest.</title>
        <authorList>
            <person name="Cucini C."/>
            <person name="Boschi S."/>
            <person name="Funari R."/>
            <person name="Cardaioli E."/>
            <person name="Iannotti N."/>
            <person name="Marturano G."/>
            <person name="Paoli F."/>
            <person name="Bruttini M."/>
            <person name="Carapelli A."/>
            <person name="Frati F."/>
            <person name="Nardi F."/>
        </authorList>
    </citation>
    <scope>NUCLEOTIDE SEQUENCE [LARGE SCALE GENOMIC DNA]</scope>
    <source>
        <strain evidence="2">DMR45628</strain>
    </source>
</reference>
<evidence type="ECO:0000256" key="1">
    <source>
        <dbReference type="SAM" id="Phobius"/>
    </source>
</evidence>
<evidence type="ECO:0000313" key="3">
    <source>
        <dbReference type="Proteomes" id="UP001458880"/>
    </source>
</evidence>
<protein>
    <submittedName>
        <fullName evidence="2">Uncharacterized protein</fullName>
    </submittedName>
</protein>
<dbReference type="InterPro" id="IPR011010">
    <property type="entry name" value="DNA_brk_join_enz"/>
</dbReference>
<proteinExistence type="predicted"/>
<accession>A0AAW1JJ33</accession>
<keyword evidence="3" id="KW-1185">Reference proteome</keyword>
<feature type="transmembrane region" description="Helical" evidence="1">
    <location>
        <begin position="60"/>
        <end position="78"/>
    </location>
</feature>
<keyword evidence="1" id="KW-0812">Transmembrane</keyword>
<dbReference type="InterPro" id="IPR037272">
    <property type="entry name" value="SNS_sf"/>
</dbReference>
<dbReference type="AlphaFoldDB" id="A0AAW1JJ33"/>
<sequence>MDNYSRHDASQDTKLRQPESSKWKYDYMWSSMGEYVLIGLCYCVTPDAMGYFTQTEDEPATFQEIAAMFFICLPMLYMQISLGKYTQNSIINLQYMIPIMKGLGYMFLRKIEASEAIFAMVILFHAKVYATLLIIENFDISKFGKLINLMKNLSGGYKGKKSKILEADDIIKFLTQAPDDVYLFMKVITIFGVHGATRSDESHKLKVSDVDDRKSVIVVSLFDTKTKQDKLKVSDVDDRKSVIVVSLFDTKTKQDRSFCKIGDSRFVFTVPTSFLLILKPSKIGHFVLLTRNVE</sequence>
<gene>
    <name evidence="2" type="ORF">QE152_g29025</name>
</gene>
<dbReference type="SUPFAM" id="SSF56349">
    <property type="entry name" value="DNA breaking-rejoining enzymes"/>
    <property type="match status" value="1"/>
</dbReference>
<feature type="transmembrane region" description="Helical" evidence="1">
    <location>
        <begin position="35"/>
        <end position="54"/>
    </location>
</feature>
<organism evidence="2 3">
    <name type="scientific">Popillia japonica</name>
    <name type="common">Japanese beetle</name>
    <dbReference type="NCBI Taxonomy" id="7064"/>
    <lineage>
        <taxon>Eukaryota</taxon>
        <taxon>Metazoa</taxon>
        <taxon>Ecdysozoa</taxon>
        <taxon>Arthropoda</taxon>
        <taxon>Hexapoda</taxon>
        <taxon>Insecta</taxon>
        <taxon>Pterygota</taxon>
        <taxon>Neoptera</taxon>
        <taxon>Endopterygota</taxon>
        <taxon>Coleoptera</taxon>
        <taxon>Polyphaga</taxon>
        <taxon>Scarabaeiformia</taxon>
        <taxon>Scarabaeidae</taxon>
        <taxon>Rutelinae</taxon>
        <taxon>Popillia</taxon>
    </lineage>
</organism>
<dbReference type="GO" id="GO:0003677">
    <property type="term" value="F:DNA binding"/>
    <property type="evidence" value="ECO:0007669"/>
    <property type="project" value="InterPro"/>
</dbReference>
<comment type="caution">
    <text evidence="2">The sequence shown here is derived from an EMBL/GenBank/DDBJ whole genome shotgun (WGS) entry which is preliminary data.</text>
</comment>
<dbReference type="Proteomes" id="UP001458880">
    <property type="component" value="Unassembled WGS sequence"/>
</dbReference>